<dbReference type="EMBL" id="MORL01000003">
    <property type="protein sequence ID" value="OIN59814.1"/>
    <property type="molecule type" value="Genomic_DNA"/>
</dbReference>
<dbReference type="Proteomes" id="UP000181790">
    <property type="component" value="Unassembled WGS sequence"/>
</dbReference>
<proteinExistence type="predicted"/>
<dbReference type="RefSeq" id="WP_071502615.1">
    <property type="nucleotide sequence ID" value="NZ_MORL01000003.1"/>
</dbReference>
<evidence type="ECO:0000256" key="1">
    <source>
        <dbReference type="SAM" id="SignalP"/>
    </source>
</evidence>
<keyword evidence="3" id="KW-1185">Reference proteome</keyword>
<sequence length="137" mass="14336">MKKFLLLGWLLLGVSVLLTAADPPDSALSCAPVSLSAAGKAAITPLLHADQAIRVADSIRQTDAAPAVSVNARPAAQPALKTRYVVYLARSVVTIADLHLLRTTTHKTAGSLFVCVLPKRLCQSGSGGLPLRCLPLM</sequence>
<feature type="signal peptide" evidence="1">
    <location>
        <begin position="1"/>
        <end position="20"/>
    </location>
</feature>
<comment type="caution">
    <text evidence="2">The sequence shown here is derived from an EMBL/GenBank/DDBJ whole genome shotgun (WGS) entry which is preliminary data.</text>
</comment>
<accession>A0A1S2VM34</accession>
<protein>
    <submittedName>
        <fullName evidence="2">Uncharacterized protein</fullName>
    </submittedName>
</protein>
<organism evidence="2 3">
    <name type="scientific">Arsenicibacter rosenii</name>
    <dbReference type="NCBI Taxonomy" id="1750698"/>
    <lineage>
        <taxon>Bacteria</taxon>
        <taxon>Pseudomonadati</taxon>
        <taxon>Bacteroidota</taxon>
        <taxon>Cytophagia</taxon>
        <taxon>Cytophagales</taxon>
        <taxon>Spirosomataceae</taxon>
        <taxon>Arsenicibacter</taxon>
    </lineage>
</organism>
<evidence type="ECO:0000313" key="2">
    <source>
        <dbReference type="EMBL" id="OIN59814.1"/>
    </source>
</evidence>
<name>A0A1S2VM34_9BACT</name>
<evidence type="ECO:0000313" key="3">
    <source>
        <dbReference type="Proteomes" id="UP000181790"/>
    </source>
</evidence>
<keyword evidence="1" id="KW-0732">Signal</keyword>
<dbReference type="AlphaFoldDB" id="A0A1S2VM34"/>
<feature type="chain" id="PRO_5010369945" evidence="1">
    <location>
        <begin position="21"/>
        <end position="137"/>
    </location>
</feature>
<gene>
    <name evidence="2" type="ORF">BLX24_08120</name>
</gene>
<reference evidence="2 3" key="1">
    <citation type="submission" date="2016-10" db="EMBL/GenBank/DDBJ databases">
        <title>Arsenicibacter rosenii gen. nov., sp. nov., an efficient arsenic-methylating bacterium isolated from an arsenic-contaminated paddy soil.</title>
        <authorList>
            <person name="Huang K."/>
        </authorList>
    </citation>
    <scope>NUCLEOTIDE SEQUENCE [LARGE SCALE GENOMIC DNA]</scope>
    <source>
        <strain evidence="2 3">SM-1</strain>
    </source>
</reference>